<dbReference type="Proteomes" id="UP000308886">
    <property type="component" value="Unassembled WGS sequence"/>
</dbReference>
<comment type="caution">
    <text evidence="1">The sequence shown here is derived from an EMBL/GenBank/DDBJ whole genome shotgun (WGS) entry which is preliminary data.</text>
</comment>
<gene>
    <name evidence="1" type="ORF">E5358_13850</name>
</gene>
<protein>
    <submittedName>
        <fullName evidence="1">Uncharacterized protein</fullName>
    </submittedName>
</protein>
<keyword evidence="2" id="KW-1185">Reference proteome</keyword>
<evidence type="ECO:0000313" key="2">
    <source>
        <dbReference type="Proteomes" id="UP000308886"/>
    </source>
</evidence>
<reference evidence="1" key="1">
    <citation type="submission" date="2019-04" db="EMBL/GenBank/DDBJ databases">
        <title>Microbes associate with the intestines of laboratory mice.</title>
        <authorList>
            <person name="Navarre W."/>
            <person name="Wong E."/>
            <person name="Huang K."/>
            <person name="Tropini C."/>
            <person name="Ng K."/>
            <person name="Yu B."/>
        </authorList>
    </citation>
    <scope>NUCLEOTIDE SEQUENCE</scope>
    <source>
        <strain evidence="1">NM73_A23</strain>
    </source>
</reference>
<sequence>MKKMFYTLGVSIMFCSCSTTVYDSDFEQPKAKSIVISTQNSYVDLQNDIADLNKGLENPKARGFWSRLFGRVLNVFVSDCVGAVRGVFSGGNVWQSAQGASLTSAKKQSFITLVDGANMLLAKSSANINKDVPVISCMQPREFGMDGLVFTSEPGLATINDSIGYYHNYILYEALEKENSANYWVGVSDYACVLEVNEEIKNQLQNIYVRCCCFVF</sequence>
<name>A0AC61QLX1_9BACT</name>
<evidence type="ECO:0000313" key="1">
    <source>
        <dbReference type="EMBL" id="TGX80024.1"/>
    </source>
</evidence>
<organism evidence="1 2">
    <name type="scientific">Palleniella muris</name>
    <dbReference type="NCBI Taxonomy" id="3038145"/>
    <lineage>
        <taxon>Bacteria</taxon>
        <taxon>Pseudomonadati</taxon>
        <taxon>Bacteroidota</taxon>
        <taxon>Bacteroidia</taxon>
        <taxon>Bacteroidales</taxon>
        <taxon>Prevotellaceae</taxon>
        <taxon>Palleniella</taxon>
    </lineage>
</organism>
<proteinExistence type="predicted"/>
<dbReference type="EMBL" id="SRZC01000031">
    <property type="protein sequence ID" value="TGX80024.1"/>
    <property type="molecule type" value="Genomic_DNA"/>
</dbReference>
<accession>A0AC61QLX1</accession>